<proteinExistence type="predicted"/>
<dbReference type="Gene3D" id="2.60.120.1140">
    <property type="entry name" value="Protein of unknown function DUF192"/>
    <property type="match status" value="1"/>
</dbReference>
<dbReference type="Pfam" id="PF02643">
    <property type="entry name" value="DUF192"/>
    <property type="match status" value="1"/>
</dbReference>
<name>A0A8K2ACR9_9CYAN</name>
<gene>
    <name evidence="1" type="ORF">GS597_04650</name>
</gene>
<dbReference type="InterPro" id="IPR038695">
    <property type="entry name" value="Saro_0823-like_sf"/>
</dbReference>
<sequence length="193" mass="20925">MFCGKPKDSPGSWVRWRLFWGVCLGLGVLGCEAPSQTLSPTPTAQASSAASESGQSLPVSAIVKLPQTAIELEVARTQEEQAMGLMFRADLADDRGMLFPFDPPQSVNFWMRNVKIPLDMVFLREGRIVAIAANVPPCRQPVCPTYGPSELVDQVIELRGGRAAELDLAVGETLMVQFLENSFNSSTPAIADE</sequence>
<dbReference type="PANTHER" id="PTHR37953:SF1">
    <property type="entry name" value="UPF0127 PROTEIN MJ1496"/>
    <property type="match status" value="1"/>
</dbReference>
<dbReference type="Proteomes" id="UP000607397">
    <property type="component" value="Unassembled WGS sequence"/>
</dbReference>
<dbReference type="AlphaFoldDB" id="A0A8K2ACR9"/>
<dbReference type="InterPro" id="IPR003795">
    <property type="entry name" value="DUF192"/>
</dbReference>
<evidence type="ECO:0000313" key="2">
    <source>
        <dbReference type="Proteomes" id="UP000607397"/>
    </source>
</evidence>
<dbReference type="EMBL" id="WVIC01000006">
    <property type="protein sequence ID" value="NCJ05809.1"/>
    <property type="molecule type" value="Genomic_DNA"/>
</dbReference>
<organism evidence="1 2">
    <name type="scientific">Petrachloros mirabilis ULC683</name>
    <dbReference type="NCBI Taxonomy" id="2781853"/>
    <lineage>
        <taxon>Bacteria</taxon>
        <taxon>Bacillati</taxon>
        <taxon>Cyanobacteriota</taxon>
        <taxon>Cyanophyceae</taxon>
        <taxon>Synechococcales</taxon>
        <taxon>Petrachlorosaceae</taxon>
        <taxon>Petrachloros</taxon>
        <taxon>Petrachloros mirabilis</taxon>
    </lineage>
</organism>
<dbReference type="PROSITE" id="PS51257">
    <property type="entry name" value="PROKAR_LIPOPROTEIN"/>
    <property type="match status" value="1"/>
</dbReference>
<dbReference type="PANTHER" id="PTHR37953">
    <property type="entry name" value="UPF0127 PROTEIN MJ1496"/>
    <property type="match status" value="1"/>
</dbReference>
<keyword evidence="2" id="KW-1185">Reference proteome</keyword>
<reference evidence="1" key="1">
    <citation type="submission" date="2019-12" db="EMBL/GenBank/DDBJ databases">
        <title>High-Quality draft genome sequences of three cyanobacteria isolated from the limestone walls of the Old Cathedral of Coimbra.</title>
        <authorList>
            <person name="Tiago I."/>
            <person name="Soares F."/>
            <person name="Portugal A."/>
        </authorList>
    </citation>
    <scope>NUCLEOTIDE SEQUENCE [LARGE SCALE GENOMIC DNA]</scope>
    <source>
        <strain evidence="1">C</strain>
    </source>
</reference>
<evidence type="ECO:0000313" key="1">
    <source>
        <dbReference type="EMBL" id="NCJ05809.1"/>
    </source>
</evidence>
<comment type="caution">
    <text evidence="1">The sequence shown here is derived from an EMBL/GenBank/DDBJ whole genome shotgun (WGS) entry which is preliminary data.</text>
</comment>
<protein>
    <submittedName>
        <fullName evidence="1">DUF192 domain-containing protein</fullName>
    </submittedName>
</protein>
<accession>A0A8K2ACR9</accession>